<reference evidence="6" key="2">
    <citation type="journal article" date="2015" name="Fish Shellfish Immunol.">
        <title>Early steps in the European eel (Anguilla anguilla)-Vibrio vulnificus interaction in the gills: Role of the RtxA13 toxin.</title>
        <authorList>
            <person name="Callol A."/>
            <person name="Pajuelo D."/>
            <person name="Ebbesson L."/>
            <person name="Teles M."/>
            <person name="MacKenzie S."/>
            <person name="Amaro C."/>
        </authorList>
    </citation>
    <scope>NUCLEOTIDE SEQUENCE</scope>
</reference>
<evidence type="ECO:0008006" key="7">
    <source>
        <dbReference type="Google" id="ProtNLM"/>
    </source>
</evidence>
<dbReference type="InterPro" id="IPR026645">
    <property type="entry name" value="Dermatopontin"/>
</dbReference>
<dbReference type="GO" id="GO:0030199">
    <property type="term" value="P:collagen fibril organization"/>
    <property type="evidence" value="ECO:0007669"/>
    <property type="project" value="TreeGrafter"/>
</dbReference>
<dbReference type="EMBL" id="GBXM01018189">
    <property type="protein sequence ID" value="JAH90388.1"/>
    <property type="molecule type" value="Transcribed_RNA"/>
</dbReference>
<evidence type="ECO:0000256" key="4">
    <source>
        <dbReference type="ARBA" id="ARBA00023157"/>
    </source>
</evidence>
<feature type="chain" id="PRO_5002434394" description="Hemagglutinin/amebocyte aggregation factor-like" evidence="5">
    <location>
        <begin position="19"/>
        <end position="173"/>
    </location>
</feature>
<keyword evidence="5" id="KW-0732">Signal</keyword>
<dbReference type="PANTHER" id="PTHR15040">
    <property type="entry name" value="DERMATOPONTIN-RELATED"/>
    <property type="match status" value="1"/>
</dbReference>
<dbReference type="GO" id="GO:0031012">
    <property type="term" value="C:extracellular matrix"/>
    <property type="evidence" value="ECO:0007669"/>
    <property type="project" value="TreeGrafter"/>
</dbReference>
<keyword evidence="3" id="KW-0964">Secreted</keyword>
<organism evidence="6">
    <name type="scientific">Anguilla anguilla</name>
    <name type="common">European freshwater eel</name>
    <name type="synonym">Muraena anguilla</name>
    <dbReference type="NCBI Taxonomy" id="7936"/>
    <lineage>
        <taxon>Eukaryota</taxon>
        <taxon>Metazoa</taxon>
        <taxon>Chordata</taxon>
        <taxon>Craniata</taxon>
        <taxon>Vertebrata</taxon>
        <taxon>Euteleostomi</taxon>
        <taxon>Actinopterygii</taxon>
        <taxon>Neopterygii</taxon>
        <taxon>Teleostei</taxon>
        <taxon>Anguilliformes</taxon>
        <taxon>Anguillidae</taxon>
        <taxon>Anguilla</taxon>
    </lineage>
</organism>
<evidence type="ECO:0000256" key="5">
    <source>
        <dbReference type="SAM" id="SignalP"/>
    </source>
</evidence>
<accession>A0A0E9WLN9</accession>
<name>A0A0E9WLN9_ANGAN</name>
<reference evidence="6" key="1">
    <citation type="submission" date="2014-11" db="EMBL/GenBank/DDBJ databases">
        <authorList>
            <person name="Amaro Gonzalez C."/>
        </authorList>
    </citation>
    <scope>NUCLEOTIDE SEQUENCE</scope>
</reference>
<evidence type="ECO:0000256" key="1">
    <source>
        <dbReference type="ARBA" id="ARBA00004613"/>
    </source>
</evidence>
<proteinExistence type="inferred from homology"/>
<comment type="similarity">
    <text evidence="2">Belongs to the dermatopontin family.</text>
</comment>
<comment type="subcellular location">
    <subcellularLocation>
        <location evidence="1">Secreted</location>
    </subcellularLocation>
</comment>
<feature type="signal peptide" evidence="5">
    <location>
        <begin position="1"/>
        <end position="18"/>
    </location>
</feature>
<dbReference type="AlphaFoldDB" id="A0A0E9WLN9"/>
<protein>
    <recommendedName>
        <fullName evidence="7">Hemagglutinin/amebocyte aggregation factor-like</fullName>
    </recommendedName>
</protein>
<dbReference type="Pfam" id="PF14704">
    <property type="entry name" value="DERM"/>
    <property type="match status" value="1"/>
</dbReference>
<evidence type="ECO:0000256" key="3">
    <source>
        <dbReference type="ARBA" id="ARBA00022525"/>
    </source>
</evidence>
<dbReference type="PANTHER" id="PTHR15040:SF3">
    <property type="entry name" value="SI:DKEY-14D8.6-RELATED"/>
    <property type="match status" value="1"/>
</dbReference>
<dbReference type="GO" id="GO:0005615">
    <property type="term" value="C:extracellular space"/>
    <property type="evidence" value="ECO:0007669"/>
    <property type="project" value="TreeGrafter"/>
</dbReference>
<sequence>MNKISFVVFLLVGLQVNGEERWNNDYDGNLYFTCPNSYSISMISSIHHNHHEDRLWDFSCKKSFDTPPECFWSPYANWFDEAFTFTCPPNSILSGMESYHDNKHEDRRWKFYCCRVTNYCNYNCYWTPYVNNFDEQFTWHVPNMNDLAGVDSYHENKHEDRRWKYMYCARRSC</sequence>
<evidence type="ECO:0000256" key="2">
    <source>
        <dbReference type="ARBA" id="ARBA00008712"/>
    </source>
</evidence>
<keyword evidence="4" id="KW-1015">Disulfide bond</keyword>
<evidence type="ECO:0000313" key="6">
    <source>
        <dbReference type="EMBL" id="JAH90388.1"/>
    </source>
</evidence>